<organism evidence="4 5">
    <name type="scientific">Pontimicrobium aquaticum</name>
    <dbReference type="NCBI Taxonomy" id="2565367"/>
    <lineage>
        <taxon>Bacteria</taxon>
        <taxon>Pseudomonadati</taxon>
        <taxon>Bacteroidota</taxon>
        <taxon>Flavobacteriia</taxon>
        <taxon>Flavobacteriales</taxon>
        <taxon>Flavobacteriaceae</taxon>
        <taxon>Pontimicrobium</taxon>
    </lineage>
</organism>
<dbReference type="SMART" id="SM00850">
    <property type="entry name" value="LytTR"/>
    <property type="match status" value="1"/>
</dbReference>
<evidence type="ECO:0000313" key="5">
    <source>
        <dbReference type="Proteomes" id="UP000307657"/>
    </source>
</evidence>
<evidence type="ECO:0000256" key="1">
    <source>
        <dbReference type="PROSITE-ProRule" id="PRU00169"/>
    </source>
</evidence>
<dbReference type="PROSITE" id="PS50110">
    <property type="entry name" value="RESPONSE_REGULATORY"/>
    <property type="match status" value="1"/>
</dbReference>
<dbReference type="InterPro" id="IPR007492">
    <property type="entry name" value="LytTR_DNA-bd_dom"/>
</dbReference>
<dbReference type="PANTHER" id="PTHR37299">
    <property type="entry name" value="TRANSCRIPTIONAL REGULATOR-RELATED"/>
    <property type="match status" value="1"/>
</dbReference>
<dbReference type="Gene3D" id="2.40.50.1020">
    <property type="entry name" value="LytTr DNA-binding domain"/>
    <property type="match status" value="1"/>
</dbReference>
<reference evidence="4 5" key="1">
    <citation type="submission" date="2019-04" db="EMBL/GenBank/DDBJ databases">
        <title>Lacinutrix sp. nov., isolated from marine water.</title>
        <authorList>
            <person name="Kim W."/>
        </authorList>
    </citation>
    <scope>NUCLEOTIDE SEQUENCE [LARGE SCALE GENOMIC DNA]</scope>
    <source>
        <strain evidence="4 5">CAU 1491</strain>
    </source>
</reference>
<dbReference type="SUPFAM" id="SSF52172">
    <property type="entry name" value="CheY-like"/>
    <property type="match status" value="1"/>
</dbReference>
<name>A0A4U0F0H8_9FLAO</name>
<dbReference type="Proteomes" id="UP000307657">
    <property type="component" value="Unassembled WGS sequence"/>
</dbReference>
<feature type="domain" description="Response regulatory" evidence="2">
    <location>
        <begin position="4"/>
        <end position="116"/>
    </location>
</feature>
<proteinExistence type="predicted"/>
<accession>A0A4U0F0H8</accession>
<evidence type="ECO:0000259" key="3">
    <source>
        <dbReference type="PROSITE" id="PS50930"/>
    </source>
</evidence>
<dbReference type="SMART" id="SM00448">
    <property type="entry name" value="REC"/>
    <property type="match status" value="1"/>
</dbReference>
<dbReference type="OrthoDB" id="2168082at2"/>
<dbReference type="InterPro" id="IPR046947">
    <property type="entry name" value="LytR-like"/>
</dbReference>
<dbReference type="PROSITE" id="PS50930">
    <property type="entry name" value="HTH_LYTTR"/>
    <property type="match status" value="1"/>
</dbReference>
<dbReference type="Pfam" id="PF04397">
    <property type="entry name" value="LytTR"/>
    <property type="match status" value="1"/>
</dbReference>
<sequence length="232" mass="26884">MKISCIIIDDEPYAQKLLQEYVDKTPILELLGVFVSPLTAITFIKNNKVDLIFLDIEMPDINGMKFLSFINQDKTKVIFTTAYSSYAVESYEKNALDYLVKPINFDRFVNAVYKFPLNREINLELLNENFVFVKSGRDFVRVDFDDLLFIEGLKDYVKFVTSKKTYIVNNSLKKLETTLPNTQFARVHYSYIVNFKKVTAFKDNHLLLSDIKIPVSKSNKSMVLKIIEDGLI</sequence>
<keyword evidence="1" id="KW-0597">Phosphoprotein</keyword>
<dbReference type="Pfam" id="PF00072">
    <property type="entry name" value="Response_reg"/>
    <property type="match status" value="1"/>
</dbReference>
<dbReference type="RefSeq" id="WP_136840238.1">
    <property type="nucleotide sequence ID" value="NZ_SUPL01000001.1"/>
</dbReference>
<dbReference type="EMBL" id="SUPL01000001">
    <property type="protein sequence ID" value="TJY37921.1"/>
    <property type="molecule type" value="Genomic_DNA"/>
</dbReference>
<dbReference type="GO" id="GO:0003677">
    <property type="term" value="F:DNA binding"/>
    <property type="evidence" value="ECO:0007669"/>
    <property type="project" value="InterPro"/>
</dbReference>
<evidence type="ECO:0000313" key="4">
    <source>
        <dbReference type="EMBL" id="TJY37921.1"/>
    </source>
</evidence>
<feature type="modified residue" description="4-aspartylphosphate" evidence="1">
    <location>
        <position position="55"/>
    </location>
</feature>
<evidence type="ECO:0000259" key="2">
    <source>
        <dbReference type="PROSITE" id="PS50110"/>
    </source>
</evidence>
<dbReference type="AlphaFoldDB" id="A0A4U0F0H8"/>
<dbReference type="GO" id="GO:0000156">
    <property type="term" value="F:phosphorelay response regulator activity"/>
    <property type="evidence" value="ECO:0007669"/>
    <property type="project" value="InterPro"/>
</dbReference>
<feature type="domain" description="HTH LytTR-type" evidence="3">
    <location>
        <begin position="133"/>
        <end position="229"/>
    </location>
</feature>
<protein>
    <submittedName>
        <fullName evidence="4">Response regulator transcription factor</fullName>
    </submittedName>
</protein>
<dbReference type="PANTHER" id="PTHR37299:SF1">
    <property type="entry name" value="STAGE 0 SPORULATION PROTEIN A HOMOLOG"/>
    <property type="match status" value="1"/>
</dbReference>
<dbReference type="InterPro" id="IPR011006">
    <property type="entry name" value="CheY-like_superfamily"/>
</dbReference>
<dbReference type="InterPro" id="IPR001789">
    <property type="entry name" value="Sig_transdc_resp-reg_receiver"/>
</dbReference>
<keyword evidence="5" id="KW-1185">Reference proteome</keyword>
<comment type="caution">
    <text evidence="4">The sequence shown here is derived from an EMBL/GenBank/DDBJ whole genome shotgun (WGS) entry which is preliminary data.</text>
</comment>
<gene>
    <name evidence="4" type="ORF">E5167_01305</name>
</gene>
<dbReference type="Gene3D" id="3.40.50.2300">
    <property type="match status" value="1"/>
</dbReference>